<evidence type="ECO:0000313" key="3">
    <source>
        <dbReference type="EMBL" id="QMV84331.1"/>
    </source>
</evidence>
<protein>
    <recommendedName>
        <fullName evidence="5">Wadjet protein JetD C-terminal domain-containing protein</fullName>
    </recommendedName>
</protein>
<dbReference type="EMBL" id="CP059833">
    <property type="protein sequence ID" value="QMV84331.1"/>
    <property type="molecule type" value="Genomic_DNA"/>
</dbReference>
<feature type="domain" description="DUF3322" evidence="2">
    <location>
        <begin position="4"/>
        <end position="182"/>
    </location>
</feature>
<evidence type="ECO:0000259" key="2">
    <source>
        <dbReference type="Pfam" id="PF11795"/>
    </source>
</evidence>
<proteinExistence type="predicted"/>
<sequence length="363" mass="41291">MKAPRDVVTRAATFYERNHRAWLGGEFAPLTISLQPPSGRAAELDDGQSTKTWLKQWSTSTIPVHREQRKLGYLGSYDLPMRVVLDSPETAAAVAGKSQHWQRINELMDRFTAELGVSVRAPLVEKLTAWQGWKDVTVEQFIDVIRWFRSYDSREYYIRELPILGVDSKWIDRNRTVVTAVVGELLFREKPVMIQLRSLDDSLTIHGLSHLSCEPQNLGVLPGQRIVFVENYMTFLALPPIAGAVAIYGGGLQAHSIAAQLPGLADKEILYWGDIDTHGFYILDLVRRKLPHTRSVLMDLHTARIHELMAVEEPTPKRFQPQYLTPAEVETLEFLWERSATSALRIEQERISFDHVNRVLGAL</sequence>
<dbReference type="PIRSF" id="PIRSF028408">
    <property type="entry name" value="UCP028408"/>
    <property type="match status" value="1"/>
</dbReference>
<dbReference type="InterPro" id="IPR024537">
    <property type="entry name" value="DUF3322"/>
</dbReference>
<dbReference type="RefSeq" id="WP_182385140.1">
    <property type="nucleotide sequence ID" value="NZ_CP059833.1"/>
</dbReference>
<dbReference type="Pfam" id="PF09983">
    <property type="entry name" value="JetD_C"/>
    <property type="match status" value="1"/>
</dbReference>
<gene>
    <name evidence="3" type="ORF">HW450_08090</name>
</gene>
<reference evidence="3 4" key="1">
    <citation type="submission" date="2020-07" db="EMBL/GenBank/DDBJ databases">
        <title>non toxigenic Corynebacterium sp. nov from a clinical source.</title>
        <authorList>
            <person name="Bernier A.-M."/>
            <person name="Bernard K."/>
        </authorList>
    </citation>
    <scope>NUCLEOTIDE SEQUENCE [LARGE SCALE GENOMIC DNA]</scope>
    <source>
        <strain evidence="4">NML 93-0612</strain>
    </source>
</reference>
<evidence type="ECO:0000313" key="4">
    <source>
        <dbReference type="Proteomes" id="UP000515570"/>
    </source>
</evidence>
<dbReference type="InterPro" id="IPR014544">
    <property type="entry name" value="UCP028408"/>
</dbReference>
<name>A0A7G5FCJ0_9CORY</name>
<dbReference type="InterPro" id="IPR024534">
    <property type="entry name" value="JetD_C"/>
</dbReference>
<feature type="domain" description="Wadjet protein JetD C-terminal" evidence="1">
    <location>
        <begin position="188"/>
        <end position="359"/>
    </location>
</feature>
<keyword evidence="4" id="KW-1185">Reference proteome</keyword>
<dbReference type="AlphaFoldDB" id="A0A7G5FCJ0"/>
<evidence type="ECO:0008006" key="5">
    <source>
        <dbReference type="Google" id="ProtNLM"/>
    </source>
</evidence>
<organism evidence="3 4">
    <name type="scientific">Corynebacterium hindlerae</name>
    <dbReference type="NCBI Taxonomy" id="699041"/>
    <lineage>
        <taxon>Bacteria</taxon>
        <taxon>Bacillati</taxon>
        <taxon>Actinomycetota</taxon>
        <taxon>Actinomycetes</taxon>
        <taxon>Mycobacteriales</taxon>
        <taxon>Corynebacteriaceae</taxon>
        <taxon>Corynebacterium</taxon>
    </lineage>
</organism>
<evidence type="ECO:0000259" key="1">
    <source>
        <dbReference type="Pfam" id="PF09983"/>
    </source>
</evidence>
<accession>A0A7G5FCJ0</accession>
<dbReference type="Proteomes" id="UP000515570">
    <property type="component" value="Chromosome"/>
</dbReference>
<dbReference type="Pfam" id="PF11795">
    <property type="entry name" value="DUF3322"/>
    <property type="match status" value="1"/>
</dbReference>